<gene>
    <name evidence="1" type="ORF">M9Y10_021166</name>
</gene>
<accession>A0ABR2HD72</accession>
<evidence type="ECO:0000313" key="1">
    <source>
        <dbReference type="EMBL" id="KAK8844993.1"/>
    </source>
</evidence>
<keyword evidence="2" id="KW-1185">Reference proteome</keyword>
<protein>
    <recommendedName>
        <fullName evidence="3">DUF3447 domain-containing protein</fullName>
    </recommendedName>
</protein>
<dbReference type="EMBL" id="JAPFFF010000031">
    <property type="protein sequence ID" value="KAK8844993.1"/>
    <property type="molecule type" value="Genomic_DNA"/>
</dbReference>
<sequence>MWKYAIHGRNPELIKYLEDKQISPPFDNYETILLESIKCHHNDVSNHIIRDLIEEENEDDDVQNNTEFNGNLYRVAVENLNFSFCSEKMKYEKMFIHLCELDYCMLAKLYLQEGNVDINSMNIGIFKF</sequence>
<organism evidence="1 2">
    <name type="scientific">Tritrichomonas musculus</name>
    <dbReference type="NCBI Taxonomy" id="1915356"/>
    <lineage>
        <taxon>Eukaryota</taxon>
        <taxon>Metamonada</taxon>
        <taxon>Parabasalia</taxon>
        <taxon>Tritrichomonadida</taxon>
        <taxon>Tritrichomonadidae</taxon>
        <taxon>Tritrichomonas</taxon>
    </lineage>
</organism>
<comment type="caution">
    <text evidence="1">The sequence shown here is derived from an EMBL/GenBank/DDBJ whole genome shotgun (WGS) entry which is preliminary data.</text>
</comment>
<name>A0ABR2HD72_9EUKA</name>
<proteinExistence type="predicted"/>
<evidence type="ECO:0008006" key="3">
    <source>
        <dbReference type="Google" id="ProtNLM"/>
    </source>
</evidence>
<dbReference type="Proteomes" id="UP001470230">
    <property type="component" value="Unassembled WGS sequence"/>
</dbReference>
<reference evidence="1 2" key="1">
    <citation type="submission" date="2024-04" db="EMBL/GenBank/DDBJ databases">
        <title>Tritrichomonas musculus Genome.</title>
        <authorList>
            <person name="Alves-Ferreira E."/>
            <person name="Grigg M."/>
            <person name="Lorenzi H."/>
            <person name="Galac M."/>
        </authorList>
    </citation>
    <scope>NUCLEOTIDE SEQUENCE [LARGE SCALE GENOMIC DNA]</scope>
    <source>
        <strain evidence="1 2">EAF2021</strain>
    </source>
</reference>
<evidence type="ECO:0000313" key="2">
    <source>
        <dbReference type="Proteomes" id="UP001470230"/>
    </source>
</evidence>